<dbReference type="EMBL" id="RBSD01000096">
    <property type="protein sequence ID" value="RMR87103.1"/>
    <property type="molecule type" value="Genomic_DNA"/>
</dbReference>
<dbReference type="CDD" id="cd02003">
    <property type="entry name" value="TPP_IolD"/>
    <property type="match status" value="1"/>
</dbReference>
<comment type="similarity">
    <text evidence="1 3">Belongs to the TPP enzyme family.</text>
</comment>
<dbReference type="GO" id="GO:0005948">
    <property type="term" value="C:acetolactate synthase complex"/>
    <property type="evidence" value="ECO:0007669"/>
    <property type="project" value="TreeGrafter"/>
</dbReference>
<dbReference type="InterPro" id="IPR012000">
    <property type="entry name" value="Thiamin_PyroP_enz_cen_dom"/>
</dbReference>
<dbReference type="InterPro" id="IPR030817">
    <property type="entry name" value="Myo_inos_IolD"/>
</dbReference>
<evidence type="ECO:0000259" key="4">
    <source>
        <dbReference type="Pfam" id="PF00205"/>
    </source>
</evidence>
<dbReference type="InterPro" id="IPR045229">
    <property type="entry name" value="TPP_enz"/>
</dbReference>
<dbReference type="InterPro" id="IPR011766">
    <property type="entry name" value="TPP_enzyme_TPP-bd"/>
</dbReference>
<evidence type="ECO:0000256" key="3">
    <source>
        <dbReference type="RuleBase" id="RU362132"/>
    </source>
</evidence>
<dbReference type="PANTHER" id="PTHR18968">
    <property type="entry name" value="THIAMINE PYROPHOSPHATE ENZYMES"/>
    <property type="match status" value="1"/>
</dbReference>
<organism evidence="7 8">
    <name type="scientific">Pseudomonas coronafaciens pv. striafaciens</name>
    <dbReference type="NCBI Taxonomy" id="235276"/>
    <lineage>
        <taxon>Bacteria</taxon>
        <taxon>Pseudomonadati</taxon>
        <taxon>Pseudomonadota</taxon>
        <taxon>Gammaproteobacteria</taxon>
        <taxon>Pseudomonadales</taxon>
        <taxon>Pseudomonadaceae</taxon>
        <taxon>Pseudomonas</taxon>
        <taxon>Pseudomonas coronafaciens</taxon>
    </lineage>
</organism>
<dbReference type="NCBIfam" id="TIGR04377">
    <property type="entry name" value="myo_inos_iolD"/>
    <property type="match status" value="1"/>
</dbReference>
<feature type="domain" description="Thiamine pyrophosphate enzyme TPP-binding" evidence="5">
    <location>
        <begin position="471"/>
        <end position="630"/>
    </location>
</feature>
<dbReference type="GO" id="GO:0009097">
    <property type="term" value="P:isoleucine biosynthetic process"/>
    <property type="evidence" value="ECO:0007669"/>
    <property type="project" value="TreeGrafter"/>
</dbReference>
<dbReference type="PROSITE" id="PS00187">
    <property type="entry name" value="TPP_ENZYMES"/>
    <property type="match status" value="1"/>
</dbReference>
<dbReference type="SUPFAM" id="SSF52467">
    <property type="entry name" value="DHS-like NAD/FAD-binding domain"/>
    <property type="match status" value="1"/>
</dbReference>
<dbReference type="Gene3D" id="3.40.50.1220">
    <property type="entry name" value="TPP-binding domain"/>
    <property type="match status" value="1"/>
</dbReference>
<dbReference type="InterPro" id="IPR012001">
    <property type="entry name" value="Thiamin_PyroP_enz_TPP-bd_dom"/>
</dbReference>
<feature type="domain" description="Thiamine pyrophosphate enzyme central" evidence="4">
    <location>
        <begin position="249"/>
        <end position="383"/>
    </location>
</feature>
<sequence>MCHEPFRSVTDFSRQAGLKPGHLKQEQGANMSTTRLTMAQALVKFLDNQYVEVDGVQSKFVAGIFTIFGHGNVLGLGQALEQDSGDLVVHQGRNEQGMCHAAIGFAKQHLRRKIYACSSSVGPGAANMVTAAATASANRIPLLLLPGDVYASRQPDPVLQQIEQFHDLSISTNDAFKAVSKYWDRINRPEQLMSAALNAMRVLTDPADTGAVTLALPQDVQAEAYDYPDSFLQKRVHRIDRRPASKAMLDDALQLLVGKRKPLLICGGGVRYSGAADALQAFAERFDIPFAETQAGKSAIVSAHPLNMGGIGETGTLAANRLAKEADLIIGVGTRYSDFTTASKWLFQNPDVQFLNLNVGAFDVQKLDGVQVLADAQMALQALTESLQACGYRAAWGDAPRSARAELDAEVDRLYAVEYQREDFVPEINDHLDPAVLRDFIELTGSCLTQSGVLGILNQSLPADAVIVAAAGSLPGDLQRAWRSTGVDTYHVEYGYSCMGYEVNAALGVKLAAPHREVFALVGDGSYMMLHSELATSIQERRKINVVLLDNMTFGCINNLQMEHGMNSFGTEFRFRNPETGKLDGDFVPVDFAMSAAAYGCKTYKVSTAEQLRQALADAQRQTVSTLIDIKVLPKTMIHKYLSWWRVGVAEVSTTGTTAQVYEKLNRELLKARQY</sequence>
<evidence type="ECO:0000313" key="7">
    <source>
        <dbReference type="EMBL" id="RMR87103.1"/>
    </source>
</evidence>
<dbReference type="GO" id="GO:0050660">
    <property type="term" value="F:flavin adenine dinucleotide binding"/>
    <property type="evidence" value="ECO:0007669"/>
    <property type="project" value="TreeGrafter"/>
</dbReference>
<proteinExistence type="inferred from homology"/>
<dbReference type="InterPro" id="IPR000399">
    <property type="entry name" value="TPP-bd_CS"/>
</dbReference>
<evidence type="ECO:0000313" key="8">
    <source>
        <dbReference type="Proteomes" id="UP000268004"/>
    </source>
</evidence>
<dbReference type="GO" id="GO:0003984">
    <property type="term" value="F:acetolactate synthase activity"/>
    <property type="evidence" value="ECO:0007669"/>
    <property type="project" value="TreeGrafter"/>
</dbReference>
<accession>A0A3M4YG99</accession>
<dbReference type="GO" id="GO:0030976">
    <property type="term" value="F:thiamine pyrophosphate binding"/>
    <property type="evidence" value="ECO:0007669"/>
    <property type="project" value="InterPro"/>
</dbReference>
<name>A0A3M4YG99_9PSED</name>
<dbReference type="PANTHER" id="PTHR18968:SF9">
    <property type="entry name" value="3D-(3,5_4)-TRIHYDROXYCYCLOHEXANE-1,2-DIONE HYDROLASE"/>
    <property type="match status" value="1"/>
</dbReference>
<dbReference type="GO" id="GO:0016823">
    <property type="term" value="F:hydrolase activity, acting on acid carbon-carbon bonds, in ketonic substances"/>
    <property type="evidence" value="ECO:0007669"/>
    <property type="project" value="InterPro"/>
</dbReference>
<gene>
    <name evidence="7" type="ORF">ALP78_04304</name>
</gene>
<dbReference type="Pfam" id="PF00205">
    <property type="entry name" value="TPP_enzyme_M"/>
    <property type="match status" value="1"/>
</dbReference>
<dbReference type="Pfam" id="PF02775">
    <property type="entry name" value="TPP_enzyme_C"/>
    <property type="match status" value="1"/>
</dbReference>
<feature type="domain" description="Thiamine pyrophosphate enzyme N-terminal TPP-binding" evidence="6">
    <location>
        <begin position="62"/>
        <end position="164"/>
    </location>
</feature>
<dbReference type="GO" id="GO:0000287">
    <property type="term" value="F:magnesium ion binding"/>
    <property type="evidence" value="ECO:0007669"/>
    <property type="project" value="InterPro"/>
</dbReference>
<dbReference type="Pfam" id="PF02776">
    <property type="entry name" value="TPP_enzyme_N"/>
    <property type="match status" value="1"/>
</dbReference>
<keyword evidence="2 3" id="KW-0786">Thiamine pyrophosphate</keyword>
<dbReference type="GO" id="GO:0009099">
    <property type="term" value="P:L-valine biosynthetic process"/>
    <property type="evidence" value="ECO:0007669"/>
    <property type="project" value="TreeGrafter"/>
</dbReference>
<dbReference type="InterPro" id="IPR029035">
    <property type="entry name" value="DHS-like_NAD/FAD-binding_dom"/>
</dbReference>
<evidence type="ECO:0000259" key="5">
    <source>
        <dbReference type="Pfam" id="PF02775"/>
    </source>
</evidence>
<dbReference type="InterPro" id="IPR029061">
    <property type="entry name" value="THDP-binding"/>
</dbReference>
<comment type="caution">
    <text evidence="7">The sequence shown here is derived from an EMBL/GenBank/DDBJ whole genome shotgun (WGS) entry which is preliminary data.</text>
</comment>
<keyword evidence="7" id="KW-0670">Pyruvate</keyword>
<dbReference type="Gene3D" id="3.40.50.970">
    <property type="match status" value="2"/>
</dbReference>
<reference evidence="7 8" key="1">
    <citation type="submission" date="2018-08" db="EMBL/GenBank/DDBJ databases">
        <title>Recombination of ecologically and evolutionarily significant loci maintains genetic cohesion in the Pseudomonas syringae species complex.</title>
        <authorList>
            <person name="Dillon M."/>
            <person name="Thakur S."/>
            <person name="Almeida R.N.D."/>
            <person name="Weir B.S."/>
            <person name="Guttman D.S."/>
        </authorList>
    </citation>
    <scope>NUCLEOTIDE SEQUENCE [LARGE SCALE GENOMIC DNA]</scope>
    <source>
        <strain evidence="7 8">ICMP 4996</strain>
    </source>
</reference>
<dbReference type="SUPFAM" id="SSF52518">
    <property type="entry name" value="Thiamin diphosphate-binding fold (THDP-binding)"/>
    <property type="match status" value="2"/>
</dbReference>
<dbReference type="CDD" id="cd07035">
    <property type="entry name" value="TPP_PYR_POX_like"/>
    <property type="match status" value="1"/>
</dbReference>
<dbReference type="Proteomes" id="UP000268004">
    <property type="component" value="Unassembled WGS sequence"/>
</dbReference>
<evidence type="ECO:0000256" key="1">
    <source>
        <dbReference type="ARBA" id="ARBA00007812"/>
    </source>
</evidence>
<dbReference type="AlphaFoldDB" id="A0A3M4YG99"/>
<protein>
    <submittedName>
        <fullName evidence="7">Pyruvate decarboxylase:pyruvate decarboxylase</fullName>
    </submittedName>
</protein>
<evidence type="ECO:0000259" key="6">
    <source>
        <dbReference type="Pfam" id="PF02776"/>
    </source>
</evidence>
<evidence type="ECO:0000256" key="2">
    <source>
        <dbReference type="ARBA" id="ARBA00023052"/>
    </source>
</evidence>
<dbReference type="GO" id="GO:0019310">
    <property type="term" value="P:inositol catabolic process"/>
    <property type="evidence" value="ECO:0007669"/>
    <property type="project" value="InterPro"/>
</dbReference>